<dbReference type="RefSeq" id="WP_274924794.1">
    <property type="nucleotide sequence ID" value="NZ_JAKELO010000002.1"/>
</dbReference>
<gene>
    <name evidence="2" type="ORF">L0665_06000</name>
</gene>
<dbReference type="InterPro" id="IPR055979">
    <property type="entry name" value="DUF7557"/>
</dbReference>
<proteinExistence type="predicted"/>
<reference evidence="2" key="1">
    <citation type="submission" date="2022-01" db="EMBL/GenBank/DDBJ databases">
        <title>Draft genome of Methanogenium marinum DSM 15558.</title>
        <authorList>
            <person name="Chen S.-C."/>
            <person name="You Y.-T."/>
        </authorList>
    </citation>
    <scope>NUCLEOTIDE SEQUENCE</scope>
    <source>
        <strain evidence="2">DSM 15558</strain>
    </source>
</reference>
<evidence type="ECO:0000313" key="3">
    <source>
        <dbReference type="Proteomes" id="UP001143747"/>
    </source>
</evidence>
<evidence type="ECO:0000256" key="1">
    <source>
        <dbReference type="SAM" id="MobiDB-lite"/>
    </source>
</evidence>
<sequence>MSSMHQSPNPDTEPDTKPVAEPASVTILISPRTQERLDFLKESSDESYDSVIARLTDRAIDDEPLSEETLKTIEKSLAELRKGIFYTHEEIVQKLIERTEGCEPEEK</sequence>
<keyword evidence="3" id="KW-1185">Reference proteome</keyword>
<dbReference type="Proteomes" id="UP001143747">
    <property type="component" value="Unassembled WGS sequence"/>
</dbReference>
<feature type="region of interest" description="Disordered" evidence="1">
    <location>
        <begin position="1"/>
        <end position="23"/>
    </location>
</feature>
<evidence type="ECO:0000313" key="2">
    <source>
        <dbReference type="EMBL" id="MDE4908160.1"/>
    </source>
</evidence>
<protein>
    <submittedName>
        <fullName evidence="2">Uncharacterized protein</fullName>
    </submittedName>
</protein>
<comment type="caution">
    <text evidence="2">The sequence shown here is derived from an EMBL/GenBank/DDBJ whole genome shotgun (WGS) entry which is preliminary data.</text>
</comment>
<feature type="compositionally biased region" description="Polar residues" evidence="1">
    <location>
        <begin position="1"/>
        <end position="10"/>
    </location>
</feature>
<name>A0A9Q4KVA7_9EURY</name>
<dbReference type="Pfam" id="PF24434">
    <property type="entry name" value="DUF7557"/>
    <property type="match status" value="1"/>
</dbReference>
<accession>A0A9Q4KVA7</accession>
<dbReference type="EMBL" id="JAKELO010000002">
    <property type="protein sequence ID" value="MDE4908160.1"/>
    <property type="molecule type" value="Genomic_DNA"/>
</dbReference>
<dbReference type="AlphaFoldDB" id="A0A9Q4KVA7"/>
<organism evidence="2 3">
    <name type="scientific">Methanogenium marinum</name>
    <dbReference type="NCBI Taxonomy" id="348610"/>
    <lineage>
        <taxon>Archaea</taxon>
        <taxon>Methanobacteriati</taxon>
        <taxon>Methanobacteriota</taxon>
        <taxon>Stenosarchaea group</taxon>
        <taxon>Methanomicrobia</taxon>
        <taxon>Methanomicrobiales</taxon>
        <taxon>Methanomicrobiaceae</taxon>
        <taxon>Methanogenium</taxon>
    </lineage>
</organism>